<organism evidence="1 2">
    <name type="scientific">Burkholderia singularis</name>
    <dbReference type="NCBI Taxonomy" id="1503053"/>
    <lineage>
        <taxon>Bacteria</taxon>
        <taxon>Pseudomonadati</taxon>
        <taxon>Pseudomonadota</taxon>
        <taxon>Betaproteobacteria</taxon>
        <taxon>Burkholderiales</taxon>
        <taxon>Burkholderiaceae</taxon>
        <taxon>Burkholderia</taxon>
        <taxon>pseudomallei group</taxon>
    </lineage>
</organism>
<dbReference type="InterPro" id="IPR014718">
    <property type="entry name" value="GH-type_carb-bd"/>
</dbReference>
<dbReference type="Proteomes" id="UP000198460">
    <property type="component" value="Unassembled WGS sequence"/>
</dbReference>
<dbReference type="GO" id="GO:0030246">
    <property type="term" value="F:carbohydrate binding"/>
    <property type="evidence" value="ECO:0007669"/>
    <property type="project" value="InterPro"/>
</dbReference>
<dbReference type="Gene3D" id="2.70.98.10">
    <property type="match status" value="1"/>
</dbReference>
<dbReference type="InterPro" id="IPR011013">
    <property type="entry name" value="Gal_mutarotase_sf_dom"/>
</dbReference>
<evidence type="ECO:0000313" key="1">
    <source>
        <dbReference type="EMBL" id="SMF99249.1"/>
    </source>
</evidence>
<dbReference type="InterPro" id="IPR008183">
    <property type="entry name" value="Aldose_1/G6P_1-epimerase"/>
</dbReference>
<dbReference type="GO" id="GO:0005975">
    <property type="term" value="P:carbohydrate metabolic process"/>
    <property type="evidence" value="ECO:0007669"/>
    <property type="project" value="InterPro"/>
</dbReference>
<dbReference type="SUPFAM" id="SSF74650">
    <property type="entry name" value="Galactose mutarotase-like"/>
    <property type="match status" value="1"/>
</dbReference>
<dbReference type="GO" id="GO:0016853">
    <property type="term" value="F:isomerase activity"/>
    <property type="evidence" value="ECO:0007669"/>
    <property type="project" value="InterPro"/>
</dbReference>
<proteinExistence type="predicted"/>
<protein>
    <submittedName>
        <fullName evidence="1">Galactose mutarotase and related enzymes</fullName>
    </submittedName>
</protein>
<dbReference type="CDD" id="cd09021">
    <property type="entry name" value="Aldose_epim_Ec_YphB"/>
    <property type="match status" value="1"/>
</dbReference>
<dbReference type="Pfam" id="PF01263">
    <property type="entry name" value="Aldose_epim"/>
    <property type="match status" value="1"/>
</dbReference>
<dbReference type="AlphaFoldDB" id="A0A238H1X5"/>
<evidence type="ECO:0000313" key="2">
    <source>
        <dbReference type="Proteomes" id="UP000198460"/>
    </source>
</evidence>
<gene>
    <name evidence="1" type="ORF">BSIN_2470</name>
</gene>
<sequence length="366" mass="39684">MKQENRIMASTHIRPSVDDAMQIRQTRRARRAAVSHQVSAGPQTSQVARGAGLGTADATIATLTNDKLRLDVAPHLGGGITRFDWRDDGVLTPIFRRCEAPGPRTDPNELACYPLLPYSNRIGAGRFRCDGRLVRVPRNRDTEPLPIHGDGWLARWQLDDATPRQLRLSLDLSDGEPYALRATQIYALDGATLTIALTVENAGPMRLPFGLGLHPFIVRDAATEIAAAASGLWLSTPDWLPSRHIGAPAAWRFGIAYPLPDTLVNHAFTGWGGGATIAWPLRRLALTVAADADCYVLYTPPGQAFFCFEPVDHPIDAVNLPGGGAAHGMTLLAPGERLTRRFRFTVARTDARAAPVAREAAARAFG</sequence>
<accession>A0A238H1X5</accession>
<dbReference type="EMBL" id="FXAN01000039">
    <property type="protein sequence ID" value="SMF99249.1"/>
    <property type="molecule type" value="Genomic_DNA"/>
</dbReference>
<name>A0A238H1X5_9BURK</name>
<reference evidence="1 2" key="1">
    <citation type="submission" date="2017-04" db="EMBL/GenBank/DDBJ databases">
        <authorList>
            <person name="Afonso C.L."/>
            <person name="Miller P.J."/>
            <person name="Scott M.A."/>
            <person name="Spackman E."/>
            <person name="Goraichik I."/>
            <person name="Dimitrov K.M."/>
            <person name="Suarez D.L."/>
            <person name="Swayne D.E."/>
        </authorList>
    </citation>
    <scope>NUCLEOTIDE SEQUENCE [LARGE SCALE GENOMIC DNA]</scope>
    <source>
        <strain evidence="1">LMG 28154</strain>
    </source>
</reference>